<keyword evidence="2" id="KW-1185">Reference proteome</keyword>
<evidence type="ECO:0000313" key="1">
    <source>
        <dbReference type="EMBL" id="OWY95617.1"/>
    </source>
</evidence>
<accession>A0A225UR96</accession>
<name>A0A225UR96_9STRA</name>
<feature type="non-terminal residue" evidence="1">
    <location>
        <position position="1"/>
    </location>
</feature>
<protein>
    <submittedName>
        <fullName evidence="1">Uncharacterized protein</fullName>
    </submittedName>
</protein>
<dbReference type="AlphaFoldDB" id="A0A225UR96"/>
<organism evidence="1 2">
    <name type="scientific">Phytophthora megakarya</name>
    <dbReference type="NCBI Taxonomy" id="4795"/>
    <lineage>
        <taxon>Eukaryota</taxon>
        <taxon>Sar</taxon>
        <taxon>Stramenopiles</taxon>
        <taxon>Oomycota</taxon>
        <taxon>Peronosporomycetes</taxon>
        <taxon>Peronosporales</taxon>
        <taxon>Peronosporaceae</taxon>
        <taxon>Phytophthora</taxon>
    </lineage>
</organism>
<sequence>FQSSTCVRIADHPSSDASQNKGNVALSFGRASMAVFVKSFLRLFLIQLDAQMNCCNSAAVEGGGIFERASTRFGSCATPPADITLPHHFTDCWYRRVFVTLNFNP</sequence>
<gene>
    <name evidence="1" type="ORF">PHMEG_00034330</name>
</gene>
<evidence type="ECO:0000313" key="2">
    <source>
        <dbReference type="Proteomes" id="UP000198211"/>
    </source>
</evidence>
<proteinExistence type="predicted"/>
<dbReference type="EMBL" id="NBNE01012695">
    <property type="protein sequence ID" value="OWY95617.1"/>
    <property type="molecule type" value="Genomic_DNA"/>
</dbReference>
<dbReference type="Proteomes" id="UP000198211">
    <property type="component" value="Unassembled WGS sequence"/>
</dbReference>
<comment type="caution">
    <text evidence="1">The sequence shown here is derived from an EMBL/GenBank/DDBJ whole genome shotgun (WGS) entry which is preliminary data.</text>
</comment>
<reference evidence="2" key="1">
    <citation type="submission" date="2017-03" db="EMBL/GenBank/DDBJ databases">
        <title>Phytopthora megakarya and P. palmivora, two closely related causual agents of cacao black pod achieved similar genome size and gene model numbers by different mechanisms.</title>
        <authorList>
            <person name="Ali S."/>
            <person name="Shao J."/>
            <person name="Larry D.J."/>
            <person name="Kronmiller B."/>
            <person name="Shen D."/>
            <person name="Strem M.D."/>
            <person name="Melnick R.L."/>
            <person name="Guiltinan M.J."/>
            <person name="Tyler B.M."/>
            <person name="Meinhardt L.W."/>
            <person name="Bailey B.A."/>
        </authorList>
    </citation>
    <scope>NUCLEOTIDE SEQUENCE [LARGE SCALE GENOMIC DNA]</scope>
    <source>
        <strain evidence="2">zdho120</strain>
    </source>
</reference>